<dbReference type="RefSeq" id="WP_158869069.1">
    <property type="nucleotide sequence ID" value="NZ_CP046401.1"/>
</dbReference>
<evidence type="ECO:0000313" key="1">
    <source>
        <dbReference type="EMBL" id="QGY45930.1"/>
    </source>
</evidence>
<sequence>MKTNDSINDNGCSACEQGNENYTTFRPAHHQNQTFYQYDYRHTDGELFSTTAPTLGECRSRRDKWLAKKDKMYKLFIGFRKLGEFDSILEAKQFADSSNFSGVFTLLGNNYSDKWYVSKKYWDNESDDNRYYRSEH</sequence>
<organism evidence="1 2">
    <name type="scientific">Maribellus comscasis</name>
    <dbReference type="NCBI Taxonomy" id="2681766"/>
    <lineage>
        <taxon>Bacteria</taxon>
        <taxon>Pseudomonadati</taxon>
        <taxon>Bacteroidota</taxon>
        <taxon>Bacteroidia</taxon>
        <taxon>Marinilabiliales</taxon>
        <taxon>Prolixibacteraceae</taxon>
        <taxon>Maribellus</taxon>
    </lineage>
</organism>
<keyword evidence="2" id="KW-1185">Reference proteome</keyword>
<dbReference type="EMBL" id="CP046401">
    <property type="protein sequence ID" value="QGY45930.1"/>
    <property type="molecule type" value="Genomic_DNA"/>
</dbReference>
<gene>
    <name evidence="1" type="ORF">GM418_20305</name>
</gene>
<name>A0A6I6JXQ8_9BACT</name>
<dbReference type="InterPro" id="IPR024356">
    <property type="entry name" value="DUF3873"/>
</dbReference>
<proteinExistence type="predicted"/>
<dbReference type="AlphaFoldDB" id="A0A6I6JXQ8"/>
<dbReference type="Pfam" id="PF12989">
    <property type="entry name" value="DUF3873"/>
    <property type="match status" value="1"/>
</dbReference>
<dbReference type="KEGG" id="mcos:GM418_20305"/>
<protein>
    <submittedName>
        <fullName evidence="1">DUF3873 domain-containing protein</fullName>
    </submittedName>
</protein>
<reference evidence="1 2" key="1">
    <citation type="submission" date="2019-11" db="EMBL/GenBank/DDBJ databases">
        <authorList>
            <person name="Zheng R.K."/>
            <person name="Sun C.M."/>
        </authorList>
    </citation>
    <scope>NUCLEOTIDE SEQUENCE [LARGE SCALE GENOMIC DNA]</scope>
    <source>
        <strain evidence="1 2">WC007</strain>
    </source>
</reference>
<evidence type="ECO:0000313" key="2">
    <source>
        <dbReference type="Proteomes" id="UP000428260"/>
    </source>
</evidence>
<dbReference type="Proteomes" id="UP000428260">
    <property type="component" value="Chromosome"/>
</dbReference>
<accession>A0A6I6JXQ8</accession>